<dbReference type="PANTHER" id="PTHR47966">
    <property type="entry name" value="BETA-SITE APP-CLEAVING ENZYME, ISOFORM A-RELATED"/>
    <property type="match status" value="1"/>
</dbReference>
<dbReference type="AlphaFoldDB" id="A0A812S6W8"/>
<dbReference type="Pfam" id="PF00026">
    <property type="entry name" value="Asp"/>
    <property type="match status" value="1"/>
</dbReference>
<evidence type="ECO:0000259" key="6">
    <source>
        <dbReference type="PROSITE" id="PS51767"/>
    </source>
</evidence>
<evidence type="ECO:0000256" key="1">
    <source>
        <dbReference type="ARBA" id="ARBA00007447"/>
    </source>
</evidence>
<name>A0A812S6W8_SYMPI</name>
<dbReference type="Gene3D" id="2.40.70.10">
    <property type="entry name" value="Acid Proteases"/>
    <property type="match status" value="1"/>
</dbReference>
<evidence type="ECO:0000256" key="3">
    <source>
        <dbReference type="ARBA" id="ARBA00022750"/>
    </source>
</evidence>
<evidence type="ECO:0000313" key="8">
    <source>
        <dbReference type="Proteomes" id="UP000649617"/>
    </source>
</evidence>
<dbReference type="PROSITE" id="PS51767">
    <property type="entry name" value="PEPTIDASE_A1"/>
    <property type="match status" value="1"/>
</dbReference>
<dbReference type="Proteomes" id="UP000649617">
    <property type="component" value="Unassembled WGS sequence"/>
</dbReference>
<evidence type="ECO:0000313" key="7">
    <source>
        <dbReference type="EMBL" id="CAE7469023.1"/>
    </source>
</evidence>
<reference evidence="7" key="1">
    <citation type="submission" date="2021-02" db="EMBL/GenBank/DDBJ databases">
        <authorList>
            <person name="Dougan E. K."/>
            <person name="Rhodes N."/>
            <person name="Thang M."/>
            <person name="Chan C."/>
        </authorList>
    </citation>
    <scope>NUCLEOTIDE SEQUENCE</scope>
</reference>
<dbReference type="Gene3D" id="2.60.40.1960">
    <property type="match status" value="1"/>
</dbReference>
<keyword evidence="2" id="KW-0645">Protease</keyword>
<proteinExistence type="inferred from homology"/>
<feature type="domain" description="Peptidase A1" evidence="6">
    <location>
        <begin position="1"/>
        <end position="124"/>
    </location>
</feature>
<dbReference type="SUPFAM" id="SSF50630">
    <property type="entry name" value="Acid proteases"/>
    <property type="match status" value="1"/>
</dbReference>
<dbReference type="PANTHER" id="PTHR47966:SF51">
    <property type="entry name" value="BETA-SITE APP-CLEAVING ENZYME, ISOFORM A-RELATED"/>
    <property type="match status" value="1"/>
</dbReference>
<dbReference type="EMBL" id="CAJNIZ010023425">
    <property type="protein sequence ID" value="CAE7469023.1"/>
    <property type="molecule type" value="Genomic_DNA"/>
</dbReference>
<sequence length="162" mass="17750">MSDVTLNLVRLNICKLGCHAAFDTSSAMISGPKPLMDAMTQELNVAIDCSNWDDLPDLGFELGGAVFNLDKYQYAKRTSEGCFPQLEASEDGQTEGSSTIFLGVPFLTRYVTVYDRVFLRMGLAFAVHASEPTGESMEGARKRLMGRPSLTRVPDTPEVDSE</sequence>
<keyword evidence="4" id="KW-0378">Hydrolase</keyword>
<dbReference type="GO" id="GO:0004190">
    <property type="term" value="F:aspartic-type endopeptidase activity"/>
    <property type="evidence" value="ECO:0007669"/>
    <property type="project" value="UniProtKB-KW"/>
</dbReference>
<accession>A0A812S6W8</accession>
<dbReference type="InterPro" id="IPR001461">
    <property type="entry name" value="Aspartic_peptidase_A1"/>
</dbReference>
<comment type="caution">
    <text evidence="7">The sequence shown here is derived from an EMBL/GenBank/DDBJ whole genome shotgun (WGS) entry which is preliminary data.</text>
</comment>
<keyword evidence="3" id="KW-0064">Aspartyl protease</keyword>
<evidence type="ECO:0000256" key="5">
    <source>
        <dbReference type="SAM" id="MobiDB-lite"/>
    </source>
</evidence>
<evidence type="ECO:0000256" key="2">
    <source>
        <dbReference type="ARBA" id="ARBA00022670"/>
    </source>
</evidence>
<comment type="similarity">
    <text evidence="1">Belongs to the peptidase A1 family.</text>
</comment>
<dbReference type="OrthoDB" id="771136at2759"/>
<gene>
    <name evidence="7" type="primary">ctsd</name>
    <name evidence="7" type="ORF">SPIL2461_LOCUS11841</name>
</gene>
<dbReference type="InterPro" id="IPR021109">
    <property type="entry name" value="Peptidase_aspartic_dom_sf"/>
</dbReference>
<feature type="region of interest" description="Disordered" evidence="5">
    <location>
        <begin position="136"/>
        <end position="162"/>
    </location>
</feature>
<dbReference type="InterPro" id="IPR033121">
    <property type="entry name" value="PEPTIDASE_A1"/>
</dbReference>
<evidence type="ECO:0000256" key="4">
    <source>
        <dbReference type="ARBA" id="ARBA00022801"/>
    </source>
</evidence>
<keyword evidence="8" id="KW-1185">Reference proteome</keyword>
<protein>
    <submittedName>
        <fullName evidence="7">Ctsd protein</fullName>
    </submittedName>
</protein>
<organism evidence="7 8">
    <name type="scientific">Symbiodinium pilosum</name>
    <name type="common">Dinoflagellate</name>
    <dbReference type="NCBI Taxonomy" id="2952"/>
    <lineage>
        <taxon>Eukaryota</taxon>
        <taxon>Sar</taxon>
        <taxon>Alveolata</taxon>
        <taxon>Dinophyceae</taxon>
        <taxon>Suessiales</taxon>
        <taxon>Symbiodiniaceae</taxon>
        <taxon>Symbiodinium</taxon>
    </lineage>
</organism>
<dbReference type="GO" id="GO:0006508">
    <property type="term" value="P:proteolysis"/>
    <property type="evidence" value="ECO:0007669"/>
    <property type="project" value="UniProtKB-KW"/>
</dbReference>